<dbReference type="GO" id="GO:0051287">
    <property type="term" value="F:NAD binding"/>
    <property type="evidence" value="ECO:0007669"/>
    <property type="project" value="InterPro"/>
</dbReference>
<reference evidence="4" key="1">
    <citation type="submission" date="2018-06" db="EMBL/GenBank/DDBJ databases">
        <authorList>
            <person name="Zhirakovskaya E."/>
        </authorList>
    </citation>
    <scope>NUCLEOTIDE SEQUENCE</scope>
</reference>
<dbReference type="AlphaFoldDB" id="A0A3B0UFD3"/>
<evidence type="ECO:0000256" key="1">
    <source>
        <dbReference type="ARBA" id="ARBA00007769"/>
    </source>
</evidence>
<dbReference type="InterPro" id="IPR024084">
    <property type="entry name" value="IsoPropMal-DH-like_dom"/>
</dbReference>
<dbReference type="SMART" id="SM01329">
    <property type="entry name" value="Iso_dh"/>
    <property type="match status" value="1"/>
</dbReference>
<evidence type="ECO:0000313" key="4">
    <source>
        <dbReference type="EMBL" id="VAW29695.1"/>
    </source>
</evidence>
<dbReference type="GO" id="GO:0006099">
    <property type="term" value="P:tricarboxylic acid cycle"/>
    <property type="evidence" value="ECO:0007669"/>
    <property type="project" value="TreeGrafter"/>
</dbReference>
<dbReference type="SUPFAM" id="SSF53659">
    <property type="entry name" value="Isocitrate/Isopropylmalate dehydrogenase-like"/>
    <property type="match status" value="1"/>
</dbReference>
<sequence>MSKRTIVTLPGDGIGKAVLNAAIRVLDAAGFEADYVEGDIGWEFWKKEGNPLPDRTLKLIDKHKIALFGAITSKPKDAAAKELGTALSNRGLVYSSPIVNLRQHFGLDICMRPCHTYKGNPLNFVRRDANGNMEEPAVDVVIFRQNTEGLYSGIEWSDPPENVYEAFMSHPKFMKNFGNTPKAELSISSRIFTKKATGRILHAAFEHARKYEYKSVTVCEKPNVLRETSGMMYKMALEMQKNEFPEIELWNTNVDAQMMWLTKNPENYGVIVAGNLFGDIISDGFAGLIGGLGFACSAQFNPDNGIGVFEPTHGSAPKYADYPGSIVNPIAMIESACMMLDFINENARAAKIRKAVSEIIAEGKIRTYDMMKMRGSADVVEKGAASTDQMADAVIAKL</sequence>
<protein>
    <submittedName>
        <fullName evidence="4">3-isopropylmalate dehydrogenase</fullName>
        <ecNumber evidence="4">1.1.1.85</ecNumber>
    </submittedName>
</protein>
<evidence type="ECO:0000256" key="2">
    <source>
        <dbReference type="ARBA" id="ARBA00023002"/>
    </source>
</evidence>
<comment type="similarity">
    <text evidence="1">Belongs to the isocitrate and isopropylmalate dehydrogenases family.</text>
</comment>
<keyword evidence="2 4" id="KW-0560">Oxidoreductase</keyword>
<proteinExistence type="inferred from homology"/>
<name>A0A3B0UFD3_9ZZZZ</name>
<dbReference type="PANTHER" id="PTHR11835:SF34">
    <property type="entry name" value="ISOCITRATE DEHYDROGENASE [NAD] SUBUNIT ALPHA, MITOCHONDRIAL"/>
    <property type="match status" value="1"/>
</dbReference>
<dbReference type="PROSITE" id="PS00470">
    <property type="entry name" value="IDH_IMDH"/>
    <property type="match status" value="1"/>
</dbReference>
<dbReference type="GO" id="GO:0000287">
    <property type="term" value="F:magnesium ion binding"/>
    <property type="evidence" value="ECO:0007669"/>
    <property type="project" value="InterPro"/>
</dbReference>
<dbReference type="GO" id="GO:0003862">
    <property type="term" value="F:3-isopropylmalate dehydrogenase activity"/>
    <property type="evidence" value="ECO:0007669"/>
    <property type="project" value="UniProtKB-EC"/>
</dbReference>
<dbReference type="InterPro" id="IPR019818">
    <property type="entry name" value="IsoCit/isopropylmalate_DH_CS"/>
</dbReference>
<feature type="domain" description="Isopropylmalate dehydrogenase-like" evidence="3">
    <location>
        <begin position="5"/>
        <end position="394"/>
    </location>
</feature>
<organism evidence="4">
    <name type="scientific">hydrothermal vent metagenome</name>
    <dbReference type="NCBI Taxonomy" id="652676"/>
    <lineage>
        <taxon>unclassified sequences</taxon>
        <taxon>metagenomes</taxon>
        <taxon>ecological metagenomes</taxon>
    </lineage>
</organism>
<gene>
    <name evidence="4" type="ORF">MNBD_BACTEROID07-1718</name>
</gene>
<dbReference type="GO" id="GO:0006102">
    <property type="term" value="P:isocitrate metabolic process"/>
    <property type="evidence" value="ECO:0007669"/>
    <property type="project" value="TreeGrafter"/>
</dbReference>
<evidence type="ECO:0000259" key="3">
    <source>
        <dbReference type="SMART" id="SM01329"/>
    </source>
</evidence>
<dbReference type="EMBL" id="UOET01000407">
    <property type="protein sequence ID" value="VAW29695.1"/>
    <property type="molecule type" value="Genomic_DNA"/>
</dbReference>
<dbReference type="Gene3D" id="3.40.718.10">
    <property type="entry name" value="Isopropylmalate Dehydrogenase"/>
    <property type="match status" value="1"/>
</dbReference>
<accession>A0A3B0UFD3</accession>
<dbReference type="Pfam" id="PF00180">
    <property type="entry name" value="Iso_dh"/>
    <property type="match status" value="1"/>
</dbReference>
<dbReference type="PANTHER" id="PTHR11835">
    <property type="entry name" value="DECARBOXYLATING DEHYDROGENASES-ISOCITRATE, ISOPROPYLMALATE, TARTRATE"/>
    <property type="match status" value="1"/>
</dbReference>
<dbReference type="GO" id="GO:0004449">
    <property type="term" value="F:isocitrate dehydrogenase (NAD+) activity"/>
    <property type="evidence" value="ECO:0007669"/>
    <property type="project" value="TreeGrafter"/>
</dbReference>
<dbReference type="EC" id="1.1.1.85" evidence="4"/>